<proteinExistence type="predicted"/>
<dbReference type="InterPro" id="IPR007939">
    <property type="entry name" value="Cu-R_B_prcur"/>
</dbReference>
<keyword evidence="2" id="KW-0732">Signal</keyword>
<feature type="compositionally biased region" description="Low complexity" evidence="1">
    <location>
        <begin position="43"/>
        <end position="67"/>
    </location>
</feature>
<dbReference type="RefSeq" id="WP_014438589.1">
    <property type="nucleotide sequence ID" value="NC_017081.1"/>
</dbReference>
<evidence type="ECO:0000313" key="4">
    <source>
        <dbReference type="Proteomes" id="UP000007881"/>
    </source>
</evidence>
<feature type="region of interest" description="Disordered" evidence="1">
    <location>
        <begin position="35"/>
        <end position="67"/>
    </location>
</feature>
<protein>
    <submittedName>
        <fullName evidence="3">Copper resistance protein B</fullName>
    </submittedName>
</protein>
<organism evidence="3 4">
    <name type="scientific">Phycisphaera mikurensis (strain NBRC 102666 / KCTC 22515 / FYK2301M01)</name>
    <dbReference type="NCBI Taxonomy" id="1142394"/>
    <lineage>
        <taxon>Bacteria</taxon>
        <taxon>Pseudomonadati</taxon>
        <taxon>Planctomycetota</taxon>
        <taxon>Phycisphaerae</taxon>
        <taxon>Phycisphaerales</taxon>
        <taxon>Phycisphaeraceae</taxon>
        <taxon>Phycisphaera</taxon>
    </lineage>
</organism>
<evidence type="ECO:0000313" key="3">
    <source>
        <dbReference type="EMBL" id="BAM05386.1"/>
    </source>
</evidence>
<dbReference type="GO" id="GO:0006878">
    <property type="term" value="P:intracellular copper ion homeostasis"/>
    <property type="evidence" value="ECO:0007669"/>
    <property type="project" value="InterPro"/>
</dbReference>
<dbReference type="Pfam" id="PF05275">
    <property type="entry name" value="CopB"/>
    <property type="match status" value="1"/>
</dbReference>
<name>I0IJE8_PHYMF</name>
<dbReference type="GO" id="GO:0009279">
    <property type="term" value="C:cell outer membrane"/>
    <property type="evidence" value="ECO:0007669"/>
    <property type="project" value="InterPro"/>
</dbReference>
<sequence length="311" mass="33587">MRSPDPRFTARHALAAALLLLLAPVLRAQPEPEHTMSMPMLETPGAPSAETTSPPAPATAGEWLDPPLPTGLTLDEVLDAAAGDPPTEYHLPVMDSQIYDLLLVEQLEWRIDDGGPDTLGWDALYWVGGDYHKLVVKAEGGAGFEGPDEGESETDVLYSYLVTPFWSAQAGLQYANAWAPGVYDDTYSLALAVQGLAPGLFEVDASAFLSEDADVSFRLTTSYDVRITQRLVLQPRAEVRLEAQDNRERGLGAGLSNTSLGLRLRYESRREVAPYAGLRYSFASGNTADIIAAEGGSADRFEVVAGVRLSF</sequence>
<dbReference type="GO" id="GO:0005507">
    <property type="term" value="F:copper ion binding"/>
    <property type="evidence" value="ECO:0007669"/>
    <property type="project" value="InterPro"/>
</dbReference>
<dbReference type="eggNOG" id="COG3667">
    <property type="taxonomic scope" value="Bacteria"/>
</dbReference>
<dbReference type="Proteomes" id="UP000007881">
    <property type="component" value="Plasmid pPSMK1"/>
</dbReference>
<dbReference type="KEGG" id="phm:PSMK_p00240"/>
<dbReference type="OrthoDB" id="9778934at2"/>
<accession>I0IJE8</accession>
<keyword evidence="4" id="KW-1185">Reference proteome</keyword>
<geneLocation type="plasmid" evidence="3 4">
    <name>pPSMK1</name>
</geneLocation>
<evidence type="ECO:0000256" key="2">
    <source>
        <dbReference type="SAM" id="SignalP"/>
    </source>
</evidence>
<feature type="signal peptide" evidence="2">
    <location>
        <begin position="1"/>
        <end position="28"/>
    </location>
</feature>
<gene>
    <name evidence="3" type="primary">copB</name>
    <name evidence="3" type="ordered locus">PSMK_p00240</name>
</gene>
<reference evidence="3 4" key="1">
    <citation type="submission" date="2012-02" db="EMBL/GenBank/DDBJ databases">
        <title>Complete genome sequence of Phycisphaera mikurensis NBRC 102666.</title>
        <authorList>
            <person name="Ankai A."/>
            <person name="Hosoyama A."/>
            <person name="Terui Y."/>
            <person name="Sekine M."/>
            <person name="Fukai R."/>
            <person name="Kato Y."/>
            <person name="Nakamura S."/>
            <person name="Yamada-Narita S."/>
            <person name="Kawakoshi A."/>
            <person name="Fukunaga Y."/>
            <person name="Yamazaki S."/>
            <person name="Fujita N."/>
        </authorList>
    </citation>
    <scope>NUCLEOTIDE SEQUENCE [LARGE SCALE GENOMIC DNA]</scope>
    <source>
        <strain evidence="4">NBRC 102666 / KCTC 22515 / FYK2301M01</strain>
        <plasmid evidence="3 4">pPSMK1</plasmid>
    </source>
</reference>
<evidence type="ECO:0000256" key="1">
    <source>
        <dbReference type="SAM" id="MobiDB-lite"/>
    </source>
</evidence>
<feature type="chain" id="PRO_5003629286" evidence="2">
    <location>
        <begin position="29"/>
        <end position="311"/>
    </location>
</feature>
<dbReference type="AlphaFoldDB" id="I0IJE8"/>
<dbReference type="EMBL" id="AP012339">
    <property type="protein sequence ID" value="BAM05386.1"/>
    <property type="molecule type" value="Genomic_DNA"/>
</dbReference>
<keyword evidence="3" id="KW-0614">Plasmid</keyword>
<dbReference type="HOGENOM" id="CLU_042913_1_0_0"/>